<proteinExistence type="predicted"/>
<reference evidence="1 2" key="1">
    <citation type="journal article" name="Sci. Rep.">
        <title>Genome-scale phylogenetic analyses confirm Olpidium as the closest living zoosporic fungus to the non-flagellated, terrestrial fungi.</title>
        <authorList>
            <person name="Chang Y."/>
            <person name="Rochon D."/>
            <person name="Sekimoto S."/>
            <person name="Wang Y."/>
            <person name="Chovatia M."/>
            <person name="Sandor L."/>
            <person name="Salamov A."/>
            <person name="Grigoriev I.V."/>
            <person name="Stajich J.E."/>
            <person name="Spatafora J.W."/>
        </authorList>
    </citation>
    <scope>NUCLEOTIDE SEQUENCE [LARGE SCALE GENOMIC DNA]</scope>
    <source>
        <strain evidence="1">S191</strain>
    </source>
</reference>
<evidence type="ECO:0000313" key="1">
    <source>
        <dbReference type="EMBL" id="KAG5455496.1"/>
    </source>
</evidence>
<sequence length="168" mass="18082">MSTILITDFYPHVTFIESYQNGKDTSASVLGGVATMPLVGDAGWPRLIQKPADDDGLVNGTAHPEPSCSSFQLPGASGIGESAVTNLSARVKRIPKTLPRVNRRAHQTSGLERRSQKGNLRSCWTTEDLFGYRGVRIASRCRSIARREAGLSRVRASDEGSGPCPLEG</sequence>
<dbReference type="Proteomes" id="UP000673691">
    <property type="component" value="Unassembled WGS sequence"/>
</dbReference>
<name>A0A8H8DER1_9FUNG</name>
<dbReference type="AlphaFoldDB" id="A0A8H8DER1"/>
<gene>
    <name evidence="1" type="ORF">BJ554DRAFT_5071</name>
</gene>
<keyword evidence="2" id="KW-1185">Reference proteome</keyword>
<dbReference type="EMBL" id="JAEFCI010013280">
    <property type="protein sequence ID" value="KAG5455496.1"/>
    <property type="molecule type" value="Genomic_DNA"/>
</dbReference>
<organism evidence="1 2">
    <name type="scientific">Olpidium bornovanus</name>
    <dbReference type="NCBI Taxonomy" id="278681"/>
    <lineage>
        <taxon>Eukaryota</taxon>
        <taxon>Fungi</taxon>
        <taxon>Fungi incertae sedis</taxon>
        <taxon>Olpidiomycota</taxon>
        <taxon>Olpidiomycotina</taxon>
        <taxon>Olpidiomycetes</taxon>
        <taxon>Olpidiales</taxon>
        <taxon>Olpidiaceae</taxon>
        <taxon>Olpidium</taxon>
    </lineage>
</organism>
<evidence type="ECO:0000313" key="2">
    <source>
        <dbReference type="Proteomes" id="UP000673691"/>
    </source>
</evidence>
<comment type="caution">
    <text evidence="1">The sequence shown here is derived from an EMBL/GenBank/DDBJ whole genome shotgun (WGS) entry which is preliminary data.</text>
</comment>
<protein>
    <submittedName>
        <fullName evidence="1">Uncharacterized protein</fullName>
    </submittedName>
</protein>
<accession>A0A8H8DER1</accession>